<reference evidence="2" key="1">
    <citation type="submission" date="2009-07" db="EMBL/GenBank/DDBJ databases">
        <title>Complete sequence of Geobacter sp. M21.</title>
        <authorList>
            <consortium name="US DOE Joint Genome Institute"/>
            <person name="Lucas S."/>
            <person name="Copeland A."/>
            <person name="Lapidus A."/>
            <person name="Glavina del Rio T."/>
            <person name="Dalin E."/>
            <person name="Tice H."/>
            <person name="Bruce D."/>
            <person name="Goodwin L."/>
            <person name="Pitluck S."/>
            <person name="Saunders E."/>
            <person name="Brettin T."/>
            <person name="Detter J.C."/>
            <person name="Han C."/>
            <person name="Larimer F."/>
            <person name="Land M."/>
            <person name="Hauser L."/>
            <person name="Kyrpides N."/>
            <person name="Ovchinnikova G."/>
            <person name="Lovley D."/>
        </authorList>
    </citation>
    <scope>NUCLEOTIDE SEQUENCE [LARGE SCALE GENOMIC DNA]</scope>
    <source>
        <strain evidence="2">M21</strain>
    </source>
</reference>
<organism evidence="2">
    <name type="scientific">Geobacter sp. (strain M21)</name>
    <dbReference type="NCBI Taxonomy" id="443144"/>
    <lineage>
        <taxon>Bacteria</taxon>
        <taxon>Pseudomonadati</taxon>
        <taxon>Thermodesulfobacteriota</taxon>
        <taxon>Desulfuromonadia</taxon>
        <taxon>Geobacterales</taxon>
        <taxon>Geobacteraceae</taxon>
        <taxon>Geobacter</taxon>
    </lineage>
</organism>
<dbReference type="HOGENOM" id="CLU_119465_0_0_7"/>
<evidence type="ECO:0000256" key="1">
    <source>
        <dbReference type="SAM" id="SignalP"/>
    </source>
</evidence>
<protein>
    <recommendedName>
        <fullName evidence="3">Lipoprotein</fullName>
    </recommendedName>
</protein>
<dbReference type="OrthoDB" id="5395717at2"/>
<dbReference type="PROSITE" id="PS51257">
    <property type="entry name" value="PROKAR_LIPOPROTEIN"/>
    <property type="match status" value="1"/>
</dbReference>
<name>C6DYN8_GEOSM</name>
<evidence type="ECO:0000313" key="2">
    <source>
        <dbReference type="EMBL" id="ACT18322.1"/>
    </source>
</evidence>
<sequence>MKKLRLLTLGAMFAVFAGCAGCPQPALKQQVIKGWEVIPEMARGGVAPEGYADLTVTASIKTHKKRSSLVPDSHGSANYAMLLVIDGEKVTMTGEARLEKKETSPFADPEAGKGIRYLFTKTLRLQAGKHKIAVSLPQDEVCVVHDITLGSGSANRLVLEPVYAAVGGKKRPGFYGVTSFKEGISRMQVALNGKVL</sequence>
<dbReference type="AlphaFoldDB" id="C6DYN8"/>
<dbReference type="eggNOG" id="ENOG50349K4">
    <property type="taxonomic scope" value="Bacteria"/>
</dbReference>
<gene>
    <name evidence="2" type="ordered locus">GM21_2273</name>
</gene>
<proteinExistence type="predicted"/>
<feature type="chain" id="PRO_5002964508" description="Lipoprotein" evidence="1">
    <location>
        <begin position="21"/>
        <end position="196"/>
    </location>
</feature>
<dbReference type="EMBL" id="CP001661">
    <property type="protein sequence ID" value="ACT18322.1"/>
    <property type="molecule type" value="Genomic_DNA"/>
</dbReference>
<feature type="signal peptide" evidence="1">
    <location>
        <begin position="1"/>
        <end position="20"/>
    </location>
</feature>
<dbReference type="KEGG" id="gem:GM21_2273"/>
<keyword evidence="1" id="KW-0732">Signal</keyword>
<accession>C6DYN8</accession>
<evidence type="ECO:0008006" key="3">
    <source>
        <dbReference type="Google" id="ProtNLM"/>
    </source>
</evidence>